<evidence type="ECO:0000256" key="1">
    <source>
        <dbReference type="SAM" id="Phobius"/>
    </source>
</evidence>
<dbReference type="GO" id="GO:0016020">
    <property type="term" value="C:membrane"/>
    <property type="evidence" value="ECO:0007669"/>
    <property type="project" value="InterPro"/>
</dbReference>
<feature type="transmembrane region" description="Helical" evidence="1">
    <location>
        <begin position="28"/>
        <end position="47"/>
    </location>
</feature>
<dbReference type="Gene3D" id="1.10.287.70">
    <property type="match status" value="1"/>
</dbReference>
<organism evidence="3 4">
    <name type="scientific">Azorhizobium oxalatiphilum</name>
    <dbReference type="NCBI Taxonomy" id="980631"/>
    <lineage>
        <taxon>Bacteria</taxon>
        <taxon>Pseudomonadati</taxon>
        <taxon>Pseudomonadota</taxon>
        <taxon>Alphaproteobacteria</taxon>
        <taxon>Hyphomicrobiales</taxon>
        <taxon>Xanthobacteraceae</taxon>
        <taxon>Azorhizobium</taxon>
    </lineage>
</organism>
<keyword evidence="1" id="KW-0812">Transmembrane</keyword>
<feature type="transmembrane region" description="Helical" evidence="1">
    <location>
        <begin position="85"/>
        <end position="103"/>
    </location>
</feature>
<feature type="transmembrane region" description="Helical" evidence="1">
    <location>
        <begin position="199"/>
        <end position="216"/>
    </location>
</feature>
<dbReference type="Proteomes" id="UP000606044">
    <property type="component" value="Unassembled WGS sequence"/>
</dbReference>
<protein>
    <submittedName>
        <fullName evidence="3">Ion transporter</fullName>
    </submittedName>
</protein>
<accession>A0A917FK21</accession>
<dbReference type="Pfam" id="PF07885">
    <property type="entry name" value="Ion_trans_2"/>
    <property type="match status" value="1"/>
</dbReference>
<feature type="domain" description="Potassium channel" evidence="2">
    <location>
        <begin position="149"/>
        <end position="213"/>
    </location>
</feature>
<dbReference type="PRINTS" id="PR01463">
    <property type="entry name" value="EAGCHANLFMLY"/>
</dbReference>
<proteinExistence type="predicted"/>
<dbReference type="SUPFAM" id="SSF81324">
    <property type="entry name" value="Voltage-gated potassium channels"/>
    <property type="match status" value="1"/>
</dbReference>
<dbReference type="InterPro" id="IPR003938">
    <property type="entry name" value="K_chnl_volt-dep_EAG/ELK/ERG"/>
</dbReference>
<evidence type="ECO:0000313" key="4">
    <source>
        <dbReference type="Proteomes" id="UP000606044"/>
    </source>
</evidence>
<dbReference type="InterPro" id="IPR013099">
    <property type="entry name" value="K_chnl_dom"/>
</dbReference>
<evidence type="ECO:0000259" key="2">
    <source>
        <dbReference type="Pfam" id="PF07885"/>
    </source>
</evidence>
<reference evidence="3" key="1">
    <citation type="journal article" date="2014" name="Int. J. Syst. Evol. Microbiol.">
        <title>Complete genome sequence of Corynebacterium casei LMG S-19264T (=DSM 44701T), isolated from a smear-ripened cheese.</title>
        <authorList>
            <consortium name="US DOE Joint Genome Institute (JGI-PGF)"/>
            <person name="Walter F."/>
            <person name="Albersmeier A."/>
            <person name="Kalinowski J."/>
            <person name="Ruckert C."/>
        </authorList>
    </citation>
    <scope>NUCLEOTIDE SEQUENCE</scope>
    <source>
        <strain evidence="3">CCM 7897</strain>
    </source>
</reference>
<dbReference type="AlphaFoldDB" id="A0A917FK21"/>
<name>A0A917FK21_9HYPH</name>
<feature type="transmembrane region" description="Helical" evidence="1">
    <location>
        <begin position="143"/>
        <end position="163"/>
    </location>
</feature>
<keyword evidence="1" id="KW-1133">Transmembrane helix</keyword>
<sequence length="259" mass="28252">MLGLSARPAARLRELYYGDSPRSARFRFWHVLLDVAIIVFFIAAPVIRGSAIFLVIDILIAVVLAVDMIARIASLGSLRAVVRSPLVWLDGLILLTLIFPYYLGNFGFLRALKIWTLVHSDIFWRTIGGGEWDDTYIEDVSKAAATLLTFVFLVTGLVYAVFLGSSGVHGYVDALYFTVTSLTTTGYGDVTLPGTAGRLISIAIMLAGITLFLRLGQAVVRPRKVRFPCPKCGLALHDQDAVHCKACGSILCIPDEGSE</sequence>
<evidence type="ECO:0000313" key="3">
    <source>
        <dbReference type="EMBL" id="GGF84876.1"/>
    </source>
</evidence>
<reference evidence="3" key="2">
    <citation type="submission" date="2020-09" db="EMBL/GenBank/DDBJ databases">
        <authorList>
            <person name="Sun Q."/>
            <person name="Sedlacek I."/>
        </authorList>
    </citation>
    <scope>NUCLEOTIDE SEQUENCE</scope>
    <source>
        <strain evidence="3">CCM 7897</strain>
    </source>
</reference>
<feature type="transmembrane region" description="Helical" evidence="1">
    <location>
        <begin position="53"/>
        <end position="73"/>
    </location>
</feature>
<gene>
    <name evidence="3" type="ORF">GCM10007301_51070</name>
</gene>
<dbReference type="RefSeq" id="WP_188583694.1">
    <property type="nucleotide sequence ID" value="NZ_BMCT01000010.1"/>
</dbReference>
<dbReference type="EMBL" id="BMCT01000010">
    <property type="protein sequence ID" value="GGF84876.1"/>
    <property type="molecule type" value="Genomic_DNA"/>
</dbReference>
<keyword evidence="1" id="KW-0472">Membrane</keyword>
<keyword evidence="4" id="KW-1185">Reference proteome</keyword>
<comment type="caution">
    <text evidence="3">The sequence shown here is derived from an EMBL/GenBank/DDBJ whole genome shotgun (WGS) entry which is preliminary data.</text>
</comment>
<dbReference type="GO" id="GO:0005249">
    <property type="term" value="F:voltage-gated potassium channel activity"/>
    <property type="evidence" value="ECO:0007669"/>
    <property type="project" value="InterPro"/>
</dbReference>